<dbReference type="Proteomes" id="UP000325672">
    <property type="component" value="Unassembled WGS sequence"/>
</dbReference>
<keyword evidence="3" id="KW-1185">Reference proteome</keyword>
<dbReference type="OrthoDB" id="545910at2759"/>
<accession>A0A5N6SKF8</accession>
<feature type="transmembrane region" description="Helical" evidence="1">
    <location>
        <begin position="25"/>
        <end position="47"/>
    </location>
</feature>
<sequence length="58" mass="6660">MVFWCWITGGLGDISVGERVYMEGWVFYLYLGRSWTISLTISLPLFGKLESSSCLMRC</sequence>
<keyword evidence="1" id="KW-0472">Membrane</keyword>
<name>A0A5N6SKF8_ASPPS</name>
<proteinExistence type="predicted"/>
<dbReference type="RefSeq" id="XP_031911241.1">
    <property type="nucleotide sequence ID" value="XM_032055211.1"/>
</dbReference>
<evidence type="ECO:0000256" key="1">
    <source>
        <dbReference type="SAM" id="Phobius"/>
    </source>
</evidence>
<keyword evidence="1" id="KW-1133">Transmembrane helix</keyword>
<organism evidence="2 3">
    <name type="scientific">Aspergillus pseudotamarii</name>
    <dbReference type="NCBI Taxonomy" id="132259"/>
    <lineage>
        <taxon>Eukaryota</taxon>
        <taxon>Fungi</taxon>
        <taxon>Dikarya</taxon>
        <taxon>Ascomycota</taxon>
        <taxon>Pezizomycotina</taxon>
        <taxon>Eurotiomycetes</taxon>
        <taxon>Eurotiomycetidae</taxon>
        <taxon>Eurotiales</taxon>
        <taxon>Aspergillaceae</taxon>
        <taxon>Aspergillus</taxon>
        <taxon>Aspergillus subgen. Circumdati</taxon>
    </lineage>
</organism>
<protein>
    <submittedName>
        <fullName evidence="2">Uncharacterized protein</fullName>
    </submittedName>
</protein>
<dbReference type="EMBL" id="ML743596">
    <property type="protein sequence ID" value="KAE8135178.1"/>
    <property type="molecule type" value="Genomic_DNA"/>
</dbReference>
<gene>
    <name evidence="2" type="ORF">BDV38DRAFT_253088</name>
</gene>
<dbReference type="GeneID" id="43639421"/>
<evidence type="ECO:0000313" key="3">
    <source>
        <dbReference type="Proteomes" id="UP000325672"/>
    </source>
</evidence>
<keyword evidence="1" id="KW-0812">Transmembrane</keyword>
<evidence type="ECO:0000313" key="2">
    <source>
        <dbReference type="EMBL" id="KAE8135178.1"/>
    </source>
</evidence>
<reference evidence="2 3" key="1">
    <citation type="submission" date="2019-04" db="EMBL/GenBank/DDBJ databases">
        <title>Friends and foes A comparative genomics study of 23 Aspergillus species from section Flavi.</title>
        <authorList>
            <consortium name="DOE Joint Genome Institute"/>
            <person name="Kjaerbolling I."/>
            <person name="Vesth T."/>
            <person name="Frisvad J.C."/>
            <person name="Nybo J.L."/>
            <person name="Theobald S."/>
            <person name="Kildgaard S."/>
            <person name="Isbrandt T."/>
            <person name="Kuo A."/>
            <person name="Sato A."/>
            <person name="Lyhne E.K."/>
            <person name="Kogle M.E."/>
            <person name="Wiebenga A."/>
            <person name="Kun R.S."/>
            <person name="Lubbers R.J."/>
            <person name="Makela M.R."/>
            <person name="Barry K."/>
            <person name="Chovatia M."/>
            <person name="Clum A."/>
            <person name="Daum C."/>
            <person name="Haridas S."/>
            <person name="He G."/>
            <person name="LaButti K."/>
            <person name="Lipzen A."/>
            <person name="Mondo S."/>
            <person name="Riley R."/>
            <person name="Salamov A."/>
            <person name="Simmons B.A."/>
            <person name="Magnuson J.K."/>
            <person name="Henrissat B."/>
            <person name="Mortensen U.H."/>
            <person name="Larsen T.O."/>
            <person name="Devries R.P."/>
            <person name="Grigoriev I.V."/>
            <person name="Machida M."/>
            <person name="Baker S.E."/>
            <person name="Andersen M.R."/>
        </authorList>
    </citation>
    <scope>NUCLEOTIDE SEQUENCE [LARGE SCALE GENOMIC DNA]</scope>
    <source>
        <strain evidence="2 3">CBS 117625</strain>
    </source>
</reference>
<dbReference type="AlphaFoldDB" id="A0A5N6SKF8"/>